<keyword evidence="3" id="KW-1185">Reference proteome</keyword>
<dbReference type="RefSeq" id="WP_181267576.1">
    <property type="nucleotide sequence ID" value="NZ_BAAAGB010000001.1"/>
</dbReference>
<sequence length="112" mass="11762">MMLALTACGAASEDAESEAAEYEGEAESDSSYGETGEVVAGETYDEYDERRDALDGEQGSYAGSGCTVDCSGHEAGYNWASDNGITDPDSCGGNSWSFVEGCRAYAEENADY</sequence>
<organism evidence="2 3">
    <name type="scientific">Sphingomonas ursincola</name>
    <dbReference type="NCBI Taxonomy" id="56361"/>
    <lineage>
        <taxon>Bacteria</taxon>
        <taxon>Pseudomonadati</taxon>
        <taxon>Pseudomonadota</taxon>
        <taxon>Alphaproteobacteria</taxon>
        <taxon>Sphingomonadales</taxon>
        <taxon>Sphingomonadaceae</taxon>
        <taxon>Sphingomonas</taxon>
    </lineage>
</organism>
<evidence type="ECO:0000313" key="2">
    <source>
        <dbReference type="EMBL" id="MBA1374958.1"/>
    </source>
</evidence>
<gene>
    <name evidence="2" type="ORF">FG486_11465</name>
</gene>
<name>A0A7V8REJ8_9SPHN</name>
<protein>
    <submittedName>
        <fullName evidence="2">Uncharacterized protein</fullName>
    </submittedName>
</protein>
<feature type="compositionally biased region" description="Acidic residues" evidence="1">
    <location>
        <begin position="13"/>
        <end position="28"/>
    </location>
</feature>
<dbReference type="AlphaFoldDB" id="A0A7V8REJ8"/>
<proteinExistence type="predicted"/>
<dbReference type="EMBL" id="VDES01000002">
    <property type="protein sequence ID" value="MBA1374958.1"/>
    <property type="molecule type" value="Genomic_DNA"/>
</dbReference>
<evidence type="ECO:0000256" key="1">
    <source>
        <dbReference type="SAM" id="MobiDB-lite"/>
    </source>
</evidence>
<accession>A0A7V8REJ8</accession>
<evidence type="ECO:0000313" key="3">
    <source>
        <dbReference type="Proteomes" id="UP000589292"/>
    </source>
</evidence>
<comment type="caution">
    <text evidence="2">The sequence shown here is derived from an EMBL/GenBank/DDBJ whole genome shotgun (WGS) entry which is preliminary data.</text>
</comment>
<dbReference type="Proteomes" id="UP000589292">
    <property type="component" value="Unassembled WGS sequence"/>
</dbReference>
<feature type="region of interest" description="Disordered" evidence="1">
    <location>
        <begin position="1"/>
        <end position="42"/>
    </location>
</feature>
<reference evidence="2 3" key="1">
    <citation type="journal article" date="1994" name="Int. J. Syst. Bacteriol.">
        <title>Phylogenetic positions of novel aerobic, bacteriochlorophyll a-containing bacteria and description of Roseococcus thiosulfatophilus gen. nov., sp. nov., Erythromicrobium ramosum gen. nov., sp. nov., and Erythrobacter litoralis sp. nov.</title>
        <authorList>
            <person name="Yurkov V."/>
            <person name="Stackebrandt E."/>
            <person name="Holmes A."/>
            <person name="Fuerst J.A."/>
            <person name="Hugenholtz P."/>
            <person name="Golecki J."/>
            <person name="Gad'on N."/>
            <person name="Gorlenko V.M."/>
            <person name="Kompantseva E.I."/>
            <person name="Drews G."/>
        </authorList>
    </citation>
    <scope>NUCLEOTIDE SEQUENCE [LARGE SCALE GENOMIC DNA]</scope>
    <source>
        <strain evidence="2 3">KR-99</strain>
    </source>
</reference>